<evidence type="ECO:0000256" key="1">
    <source>
        <dbReference type="SAM" id="MobiDB-lite"/>
    </source>
</evidence>
<dbReference type="EMBL" id="SSCJ01000007">
    <property type="protein sequence ID" value="MDI4510211.1"/>
    <property type="molecule type" value="Genomic_DNA"/>
</dbReference>
<evidence type="ECO:0008006" key="4">
    <source>
        <dbReference type="Google" id="ProtNLM"/>
    </source>
</evidence>
<feature type="transmembrane region" description="Helical" evidence="2">
    <location>
        <begin position="56"/>
        <end position="77"/>
    </location>
</feature>
<protein>
    <recommendedName>
        <fullName evidence="4">Type IV secretion system protein DotA-like protein</fullName>
    </recommendedName>
</protein>
<sequence length="1033" mass="109475">MSFICPTDCSSDRAVSILQSIFGKNFIESFYKSGTPSPALVHADSHSIFPVITSNLSTAALTVVGIIISVSIIRGLMTSANDGEAIGVKNNSLGGAFGRPIFSVAMITPVASGYMVINIIIMAVVLWSNSIANLAYKTFVENDITGGTASVLVDDPNYQSANDMIVPMVYGALQGYCSKYSNYKLNNSVTMRQTNAWIDATGVLSKTTISGAQGQRTTIDYPEDGILGALGITGSVCGKFEVTRNVQEEPAITGDTQSKQLESTVQHDLIVLRKQITNVRVNYILAAYYDGYYYATGEAPPAPDLQSVYQNGGGNPTFTPVPWSMELATNTNVPEDQKPNVTTLINAAKNRKLKLDAEIQRILNAKGVLVADKNGPLPNQPPPPQNGLTTMTGALVNEITAEGWLSAGNYRARFRKFTAGLSDSIANKPYTYGLPNLKVDKDANEQASFIESLNTIRTAIFEQIKSKGLSPSYSMINVDSITYTASNDKVDLTTLLDGPSSGVINAVFNVEQAMINTLIGTGPGEQVDALQRIQMTGDYIFGIEFFIKAIQMATSLAIAMIAVLGATGGGFTDFVYKTGQSYEGINNFYQANLATYLVKLADDLDVIARYFSTIIPTMPYVFLTLAAVGWCIQIIQTMLGMPLFFIMHAVPQRSFLGDQMQGYVTLMTLFFRPLMIVSAFFLAFVLYDPLLTFTTQMYLSLHENVAGSTFDSTILRMYTVLNTFRWYWLIFANLLLVVTYYTFGLVQELGDTIFDWLGTRIFGGGFGNMDTNGVMRNASVQIGGAQARNRQLQAERAKALANRKGGNAGDANATGEGGNGGGNGGNGGARGVGGNDAARNASMSGAMGTGTGSSPQIQQAGQGGFGPTAGANHMGATALITAGSAAIGAARGARQQGTAYATGAAKAASAMAGGGRAGIAAGAAAGTVAGLVGGALGAARGSYGGVTRGLKSWGGRQSYQQNLNEARARGAIGTKGYDDPSLYQQAKSPTQPAQPPSQSQNTSQYGFGSTLTPNANYTVNGMQFTQPTRQNDL</sequence>
<organism evidence="3">
    <name type="scientific">Faucicola osloensis</name>
    <name type="common">Moraxella osloensis</name>
    <dbReference type="NCBI Taxonomy" id="34062"/>
    <lineage>
        <taxon>Bacteria</taxon>
        <taxon>Pseudomonadati</taxon>
        <taxon>Pseudomonadota</taxon>
        <taxon>Gammaproteobacteria</taxon>
        <taxon>Moraxellales</taxon>
        <taxon>Moraxellaceae</taxon>
        <taxon>Faucicola</taxon>
    </lineage>
</organism>
<feature type="transmembrane region" description="Helical" evidence="2">
    <location>
        <begin position="545"/>
        <end position="566"/>
    </location>
</feature>
<feature type="compositionally biased region" description="Low complexity" evidence="1">
    <location>
        <begin position="835"/>
        <end position="846"/>
    </location>
</feature>
<keyword evidence="2" id="KW-0472">Membrane</keyword>
<gene>
    <name evidence="3" type="ORF">E6P75_08330</name>
</gene>
<feature type="compositionally biased region" description="Polar residues" evidence="1">
    <location>
        <begin position="1005"/>
        <end position="1033"/>
    </location>
</feature>
<dbReference type="InterPro" id="IPR027628">
    <property type="entry name" value="DotA_TraY"/>
</dbReference>
<feature type="region of interest" description="Disordered" evidence="1">
    <location>
        <begin position="972"/>
        <end position="1033"/>
    </location>
</feature>
<accession>A0AAW6TFP8</accession>
<feature type="compositionally biased region" description="Low complexity" evidence="1">
    <location>
        <begin position="984"/>
        <end position="1004"/>
    </location>
</feature>
<feature type="transmembrane region" description="Helical" evidence="2">
    <location>
        <begin position="620"/>
        <end position="650"/>
    </location>
</feature>
<feature type="transmembrane region" description="Helical" evidence="2">
    <location>
        <begin position="726"/>
        <end position="746"/>
    </location>
</feature>
<dbReference type="AlphaFoldDB" id="A0AAW6TFP8"/>
<dbReference type="NCBIfam" id="TIGR04346">
    <property type="entry name" value="DotA_TraY"/>
    <property type="match status" value="1"/>
</dbReference>
<keyword evidence="2" id="KW-0812">Transmembrane</keyword>
<evidence type="ECO:0000313" key="3">
    <source>
        <dbReference type="EMBL" id="MDI4510211.1"/>
    </source>
</evidence>
<name>A0AAW6TFP8_FAUOS</name>
<feature type="transmembrane region" description="Helical" evidence="2">
    <location>
        <begin position="97"/>
        <end position="127"/>
    </location>
</feature>
<evidence type="ECO:0000256" key="2">
    <source>
        <dbReference type="SAM" id="Phobius"/>
    </source>
</evidence>
<reference evidence="3" key="1">
    <citation type="submission" date="2019-04" db="EMBL/GenBank/DDBJ databases">
        <title>Moraxella osloensis CCUG 73412, isolated from corneal scrapings as causative agent of keratitis.</title>
        <authorList>
            <person name="Connolly G."/>
            <person name="Jaen-Luchoro D."/>
            <person name="Pinyeiro-Iglesias B."/>
            <person name="Curry A."/>
            <person name="Knowles S."/>
            <person name="Moore E.R.B."/>
        </authorList>
    </citation>
    <scope>NUCLEOTIDE SEQUENCE</scope>
    <source>
        <strain evidence="3">CCUG 73412</strain>
    </source>
</reference>
<feature type="transmembrane region" description="Helical" evidence="2">
    <location>
        <begin position="662"/>
        <end position="687"/>
    </location>
</feature>
<keyword evidence="2" id="KW-1133">Transmembrane helix</keyword>
<feature type="compositionally biased region" description="Gly residues" evidence="1">
    <location>
        <begin position="815"/>
        <end position="834"/>
    </location>
</feature>
<proteinExistence type="predicted"/>
<comment type="caution">
    <text evidence="3">The sequence shown here is derived from an EMBL/GenBank/DDBJ whole genome shotgun (WGS) entry which is preliminary data.</text>
</comment>
<feature type="region of interest" description="Disordered" evidence="1">
    <location>
        <begin position="793"/>
        <end position="869"/>
    </location>
</feature>